<feature type="compositionally biased region" description="Pro residues" evidence="3">
    <location>
        <begin position="138"/>
        <end position="163"/>
    </location>
</feature>
<evidence type="ECO:0000313" key="5">
    <source>
        <dbReference type="EMBL" id="CEM09904.1"/>
    </source>
</evidence>
<dbReference type="InterPro" id="IPR001841">
    <property type="entry name" value="Znf_RING"/>
</dbReference>
<dbReference type="SUPFAM" id="SSF57850">
    <property type="entry name" value="RING/U-box"/>
    <property type="match status" value="1"/>
</dbReference>
<proteinExistence type="predicted"/>
<dbReference type="AlphaFoldDB" id="A0A0G4FB94"/>
<evidence type="ECO:0000259" key="4">
    <source>
        <dbReference type="PROSITE" id="PS50089"/>
    </source>
</evidence>
<dbReference type="VEuPathDB" id="CryptoDB:Vbra_8914"/>
<gene>
    <name evidence="5" type="ORF">Vbra_8914</name>
</gene>
<keyword evidence="2" id="KW-0175">Coiled coil</keyword>
<feature type="coiled-coil region" evidence="2">
    <location>
        <begin position="204"/>
        <end position="238"/>
    </location>
</feature>
<dbReference type="SMART" id="SM00184">
    <property type="entry name" value="RING"/>
    <property type="match status" value="1"/>
</dbReference>
<feature type="compositionally biased region" description="Pro residues" evidence="3">
    <location>
        <begin position="171"/>
        <end position="190"/>
    </location>
</feature>
<keyword evidence="1" id="KW-0479">Metal-binding</keyword>
<reference evidence="5 6" key="1">
    <citation type="submission" date="2014-11" db="EMBL/GenBank/DDBJ databases">
        <authorList>
            <person name="Zhu J."/>
            <person name="Qi W."/>
            <person name="Song R."/>
        </authorList>
    </citation>
    <scope>NUCLEOTIDE SEQUENCE [LARGE SCALE GENOMIC DNA]</scope>
</reference>
<dbReference type="InParanoid" id="A0A0G4FB94"/>
<dbReference type="EMBL" id="CDMY01000397">
    <property type="protein sequence ID" value="CEM09904.1"/>
    <property type="molecule type" value="Genomic_DNA"/>
</dbReference>
<organism evidence="5 6">
    <name type="scientific">Vitrella brassicaformis (strain CCMP3155)</name>
    <dbReference type="NCBI Taxonomy" id="1169540"/>
    <lineage>
        <taxon>Eukaryota</taxon>
        <taxon>Sar</taxon>
        <taxon>Alveolata</taxon>
        <taxon>Colpodellida</taxon>
        <taxon>Vitrellaceae</taxon>
        <taxon>Vitrella</taxon>
    </lineage>
</organism>
<sequence length="291" mass="32496">MPKLENLHVKGSADEVLGLLLEMGPGKTIPHMHVEMREVEKLTPFTWGERRDEIPEIQQLGVVVTLKRERHRWSRQEGETFVHTSLSSLASVRGLWHIRMPLRQSAQLPPIFQLGPTEVFALTRYNSILTAIRRQRRPPPPPHLIPFTPLPPLCPPPPPPPPSTNRGLNPDAPPFFPSAAPAPPPPPPSAPLHTADRGNFGEVEEAVQSALDEAEERLRAVSKEKDELKERLEEATKCAVCLDADKSVAVFPCRHLYMCAACAQQVIALPAAERQCAKCRGTIQRIEYMYV</sequence>
<evidence type="ECO:0000256" key="1">
    <source>
        <dbReference type="PROSITE-ProRule" id="PRU00175"/>
    </source>
</evidence>
<protein>
    <recommendedName>
        <fullName evidence="4">RING-type domain-containing protein</fullName>
    </recommendedName>
</protein>
<dbReference type="PANTHER" id="PTHR22696">
    <property type="entry name" value="E3 UBIQUITIN-PROTEIN LIGASE RNF26"/>
    <property type="match status" value="1"/>
</dbReference>
<dbReference type="GO" id="GO:0006511">
    <property type="term" value="P:ubiquitin-dependent protein catabolic process"/>
    <property type="evidence" value="ECO:0007669"/>
    <property type="project" value="TreeGrafter"/>
</dbReference>
<evidence type="ECO:0000256" key="2">
    <source>
        <dbReference type="SAM" id="Coils"/>
    </source>
</evidence>
<dbReference type="Proteomes" id="UP000041254">
    <property type="component" value="Unassembled WGS sequence"/>
</dbReference>
<dbReference type="PROSITE" id="PS50089">
    <property type="entry name" value="ZF_RING_2"/>
    <property type="match status" value="1"/>
</dbReference>
<dbReference type="PANTHER" id="PTHR22696:SF1">
    <property type="entry name" value="E3 UBIQUITIN-PROTEIN LIGASE RNF26"/>
    <property type="match status" value="1"/>
</dbReference>
<name>A0A0G4FB94_VITBC</name>
<dbReference type="Gene3D" id="3.30.40.10">
    <property type="entry name" value="Zinc/RING finger domain, C3HC4 (zinc finger)"/>
    <property type="match status" value="1"/>
</dbReference>
<dbReference type="GO" id="GO:0016567">
    <property type="term" value="P:protein ubiquitination"/>
    <property type="evidence" value="ECO:0007669"/>
    <property type="project" value="TreeGrafter"/>
</dbReference>
<keyword evidence="1" id="KW-0863">Zinc-finger</keyword>
<evidence type="ECO:0000313" key="6">
    <source>
        <dbReference type="Proteomes" id="UP000041254"/>
    </source>
</evidence>
<feature type="domain" description="RING-type" evidence="4">
    <location>
        <begin position="238"/>
        <end position="280"/>
    </location>
</feature>
<accession>A0A0G4FB94</accession>
<dbReference type="InterPro" id="IPR013083">
    <property type="entry name" value="Znf_RING/FYVE/PHD"/>
</dbReference>
<dbReference type="Pfam" id="PF13920">
    <property type="entry name" value="zf-C3HC4_3"/>
    <property type="match status" value="1"/>
</dbReference>
<feature type="region of interest" description="Disordered" evidence="3">
    <location>
        <begin position="133"/>
        <end position="196"/>
    </location>
</feature>
<dbReference type="OrthoDB" id="1711136at2759"/>
<dbReference type="GO" id="GO:0061630">
    <property type="term" value="F:ubiquitin protein ligase activity"/>
    <property type="evidence" value="ECO:0007669"/>
    <property type="project" value="TreeGrafter"/>
</dbReference>
<keyword evidence="1" id="KW-0862">Zinc</keyword>
<dbReference type="GO" id="GO:0008270">
    <property type="term" value="F:zinc ion binding"/>
    <property type="evidence" value="ECO:0007669"/>
    <property type="project" value="UniProtKB-KW"/>
</dbReference>
<keyword evidence="6" id="KW-1185">Reference proteome</keyword>
<evidence type="ECO:0000256" key="3">
    <source>
        <dbReference type="SAM" id="MobiDB-lite"/>
    </source>
</evidence>